<keyword evidence="1" id="KW-0472">Membrane</keyword>
<evidence type="ECO:0000313" key="3">
    <source>
        <dbReference type="Proteomes" id="UP000267096"/>
    </source>
</evidence>
<keyword evidence="1" id="KW-0812">Transmembrane</keyword>
<feature type="transmembrane region" description="Helical" evidence="1">
    <location>
        <begin position="23"/>
        <end position="46"/>
    </location>
</feature>
<gene>
    <name evidence="2" type="ORF">ASIM_LOCUS19584</name>
</gene>
<dbReference type="AlphaFoldDB" id="A0A0M3KGT7"/>
<sequence length="178" mass="20163">MKAISQLKLLLWKNLLQQIRSPWFTLLELVIPLILIALTFGLMIGLKDRYEKSYNATEYPAWLVEGNALDLIMPTNPKNLSGTIIDLKYLLKLHSNNDCMFLNVSTDPSDPFHFNIDMEIAYAPSTPQIDSIMRKVQKRYTSASILGPFLPLIIHFLPDSVKDLLANVTISSSAKISR</sequence>
<reference evidence="2 3" key="2">
    <citation type="submission" date="2018-11" db="EMBL/GenBank/DDBJ databases">
        <authorList>
            <consortium name="Pathogen Informatics"/>
        </authorList>
    </citation>
    <scope>NUCLEOTIDE SEQUENCE [LARGE SCALE GENOMIC DNA]</scope>
</reference>
<dbReference type="Proteomes" id="UP000267096">
    <property type="component" value="Unassembled WGS sequence"/>
</dbReference>
<name>A0A0M3KGT7_ANISI</name>
<dbReference type="EMBL" id="UYRR01037524">
    <property type="protein sequence ID" value="VDK70676.1"/>
    <property type="molecule type" value="Genomic_DNA"/>
</dbReference>
<accession>A0A0M3KGT7</accession>
<evidence type="ECO:0000313" key="4">
    <source>
        <dbReference type="WBParaSite" id="ASIM_0002020101-mRNA-1"/>
    </source>
</evidence>
<keyword evidence="3" id="KW-1185">Reference proteome</keyword>
<feature type="transmembrane region" description="Helical" evidence="1">
    <location>
        <begin position="140"/>
        <end position="157"/>
    </location>
</feature>
<protein>
    <submittedName>
        <fullName evidence="4">ATP-binding cassette sub-family A member 3</fullName>
    </submittedName>
</protein>
<dbReference type="WBParaSite" id="ASIM_0002020101-mRNA-1">
    <property type="protein sequence ID" value="ASIM_0002020101-mRNA-1"/>
    <property type="gene ID" value="ASIM_0002020101"/>
</dbReference>
<proteinExistence type="predicted"/>
<keyword evidence="1" id="KW-1133">Transmembrane helix</keyword>
<dbReference type="OrthoDB" id="5858566at2759"/>
<reference evidence="4" key="1">
    <citation type="submission" date="2017-02" db="UniProtKB">
        <authorList>
            <consortium name="WormBaseParasite"/>
        </authorList>
    </citation>
    <scope>IDENTIFICATION</scope>
</reference>
<organism evidence="4">
    <name type="scientific">Anisakis simplex</name>
    <name type="common">Herring worm</name>
    <dbReference type="NCBI Taxonomy" id="6269"/>
    <lineage>
        <taxon>Eukaryota</taxon>
        <taxon>Metazoa</taxon>
        <taxon>Ecdysozoa</taxon>
        <taxon>Nematoda</taxon>
        <taxon>Chromadorea</taxon>
        <taxon>Rhabditida</taxon>
        <taxon>Spirurina</taxon>
        <taxon>Ascaridomorpha</taxon>
        <taxon>Ascaridoidea</taxon>
        <taxon>Anisakidae</taxon>
        <taxon>Anisakis</taxon>
        <taxon>Anisakis simplex complex</taxon>
    </lineage>
</organism>
<evidence type="ECO:0000313" key="2">
    <source>
        <dbReference type="EMBL" id="VDK70676.1"/>
    </source>
</evidence>
<evidence type="ECO:0000256" key="1">
    <source>
        <dbReference type="SAM" id="Phobius"/>
    </source>
</evidence>